<gene>
    <name evidence="7" type="ORF">DFP97_1741</name>
</gene>
<feature type="domain" description="Methyltransferase" evidence="6">
    <location>
        <begin position="51"/>
        <end position="174"/>
    </location>
</feature>
<dbReference type="Gene3D" id="3.40.50.150">
    <property type="entry name" value="Vaccinia Virus protein VP39"/>
    <property type="match status" value="1"/>
</dbReference>
<evidence type="ECO:0000313" key="7">
    <source>
        <dbReference type="EMBL" id="RCW39109.1"/>
    </source>
</evidence>
<keyword evidence="8" id="KW-1185">Reference proteome</keyword>
<evidence type="ECO:0000256" key="4">
    <source>
        <dbReference type="ARBA" id="ARBA00022691"/>
    </source>
</evidence>
<dbReference type="EMBL" id="QPJD01000074">
    <property type="protein sequence ID" value="RCW39109.1"/>
    <property type="molecule type" value="Genomic_DNA"/>
</dbReference>
<dbReference type="PANTHER" id="PTHR43667:SF1">
    <property type="entry name" value="CYCLOPROPANE-FATTY-ACYL-PHOSPHOLIPID SYNTHASE"/>
    <property type="match status" value="1"/>
</dbReference>
<dbReference type="InterPro" id="IPR029063">
    <property type="entry name" value="SAM-dependent_MTases_sf"/>
</dbReference>
<dbReference type="InterPro" id="IPR025714">
    <property type="entry name" value="Methyltranfer_dom"/>
</dbReference>
<dbReference type="Gene3D" id="2.20.25.110">
    <property type="entry name" value="S-adenosyl-L-methionine-dependent methyltransferases"/>
    <property type="match status" value="1"/>
</dbReference>
<dbReference type="SUPFAM" id="SSF53335">
    <property type="entry name" value="S-adenosyl-L-methionine-dependent methyltransferases"/>
    <property type="match status" value="1"/>
</dbReference>
<dbReference type="PANTHER" id="PTHR43667">
    <property type="entry name" value="CYCLOPROPANE-FATTY-ACYL-PHOSPHOLIPID SYNTHASE"/>
    <property type="match status" value="1"/>
</dbReference>
<dbReference type="GO" id="GO:0006629">
    <property type="term" value="P:lipid metabolic process"/>
    <property type="evidence" value="ECO:0007669"/>
    <property type="project" value="UniProtKB-KW"/>
</dbReference>
<comment type="caution">
    <text evidence="7">The sequence shown here is derived from an EMBL/GenBank/DDBJ whole genome shotgun (WGS) entry which is preliminary data.</text>
</comment>
<protein>
    <submittedName>
        <fullName evidence="7">Methyltransferase family protein</fullName>
    </submittedName>
</protein>
<dbReference type="InterPro" id="IPR050723">
    <property type="entry name" value="CFA/CMAS"/>
</dbReference>
<evidence type="ECO:0000256" key="5">
    <source>
        <dbReference type="ARBA" id="ARBA00023098"/>
    </source>
</evidence>
<evidence type="ECO:0000259" key="6">
    <source>
        <dbReference type="Pfam" id="PF13847"/>
    </source>
</evidence>
<organism evidence="7 8">
    <name type="scientific">Paenibacillus prosopidis</name>
    <dbReference type="NCBI Taxonomy" id="630520"/>
    <lineage>
        <taxon>Bacteria</taxon>
        <taxon>Bacillati</taxon>
        <taxon>Bacillota</taxon>
        <taxon>Bacilli</taxon>
        <taxon>Bacillales</taxon>
        <taxon>Paenibacillaceae</taxon>
        <taxon>Paenibacillus</taxon>
    </lineage>
</organism>
<keyword evidence="4" id="KW-0949">S-adenosyl-L-methionine</keyword>
<dbReference type="GO" id="GO:0032259">
    <property type="term" value="P:methylation"/>
    <property type="evidence" value="ECO:0007669"/>
    <property type="project" value="UniProtKB-KW"/>
</dbReference>
<dbReference type="CDD" id="cd02440">
    <property type="entry name" value="AdoMet_MTases"/>
    <property type="match status" value="1"/>
</dbReference>
<evidence type="ECO:0000256" key="1">
    <source>
        <dbReference type="ARBA" id="ARBA00010815"/>
    </source>
</evidence>
<dbReference type="GO" id="GO:0008168">
    <property type="term" value="F:methyltransferase activity"/>
    <property type="evidence" value="ECO:0007669"/>
    <property type="project" value="UniProtKB-KW"/>
</dbReference>
<evidence type="ECO:0000313" key="8">
    <source>
        <dbReference type="Proteomes" id="UP000252415"/>
    </source>
</evidence>
<reference evidence="7 8" key="1">
    <citation type="submission" date="2018-07" db="EMBL/GenBank/DDBJ databases">
        <title>Genomic Encyclopedia of Type Strains, Phase III (KMG-III): the genomes of soil and plant-associated and newly described type strains.</title>
        <authorList>
            <person name="Whitman W."/>
        </authorList>
    </citation>
    <scope>NUCLEOTIDE SEQUENCE [LARGE SCALE GENOMIC DNA]</scope>
    <source>
        <strain evidence="7 8">CECT 7506</strain>
    </source>
</reference>
<accession>A0A368VD43</accession>
<sequence>MGIDKKVTGVEYNGGFYEEIGDYIRDNYLEFGFTKGTSQEVDFLIELMNLQPNTRILDIGCGPGRHSLELARRGVKSIGVDISSEFIKYANQIATNDKLNAEFLVADARELTFNQEFDGAICLCEGAFGLAGSEENHRKVLKGVHKALRVGSLFVLTVVNALNLARGVTDESQFDPYSCTIVDKEKVKSPEGETKEVSIYTTAFTFRELKLLLEDEGFEVEAAYGCKAGEFGKNPLKVSSMEIMMISRRK</sequence>
<dbReference type="RefSeq" id="WP_181873753.1">
    <property type="nucleotide sequence ID" value="NZ_QPJD01000074.1"/>
</dbReference>
<dbReference type="Pfam" id="PF13847">
    <property type="entry name" value="Methyltransf_31"/>
    <property type="match status" value="1"/>
</dbReference>
<dbReference type="AlphaFoldDB" id="A0A368VD43"/>
<keyword evidence="5" id="KW-0443">Lipid metabolism</keyword>
<evidence type="ECO:0000256" key="3">
    <source>
        <dbReference type="ARBA" id="ARBA00022679"/>
    </source>
</evidence>
<comment type="similarity">
    <text evidence="1">Belongs to the CFA/CMAS family.</text>
</comment>
<name>A0A368VD43_9BACL</name>
<proteinExistence type="inferred from homology"/>
<keyword evidence="2 7" id="KW-0489">Methyltransferase</keyword>
<evidence type="ECO:0000256" key="2">
    <source>
        <dbReference type="ARBA" id="ARBA00022603"/>
    </source>
</evidence>
<keyword evidence="3 7" id="KW-0808">Transferase</keyword>
<dbReference type="Proteomes" id="UP000252415">
    <property type="component" value="Unassembled WGS sequence"/>
</dbReference>